<feature type="domain" description="3-dehydroquinate synthase C-terminal" evidence="4">
    <location>
        <begin position="179"/>
        <end position="361"/>
    </location>
</feature>
<organism evidence="5">
    <name type="scientific">groundwater metagenome</name>
    <dbReference type="NCBI Taxonomy" id="717931"/>
    <lineage>
        <taxon>unclassified sequences</taxon>
        <taxon>metagenomes</taxon>
        <taxon>ecological metagenomes</taxon>
    </lineage>
</organism>
<keyword evidence="5" id="KW-0560">Oxidoreductase</keyword>
<dbReference type="HAMAP" id="MF_01244">
    <property type="entry name" value="Arch_DHQ_synthase"/>
    <property type="match status" value="1"/>
</dbReference>
<reference evidence="5" key="1">
    <citation type="submission" date="2014-09" db="EMBL/GenBank/DDBJ databases">
        <authorList>
            <person name="Probst J Alexander"/>
        </authorList>
    </citation>
    <scope>NUCLEOTIDE SEQUENCE</scope>
</reference>
<feature type="domain" description="3-dehydroquinate synthase N-terminal" evidence="3">
    <location>
        <begin position="2"/>
        <end position="164"/>
    </location>
</feature>
<dbReference type="InterPro" id="IPR002812">
    <property type="entry name" value="DHQS"/>
</dbReference>
<evidence type="ECO:0000259" key="4">
    <source>
        <dbReference type="Pfam" id="PF26558"/>
    </source>
</evidence>
<dbReference type="InterPro" id="IPR056179">
    <property type="entry name" value="DHQS_C"/>
</dbReference>
<evidence type="ECO:0000256" key="2">
    <source>
        <dbReference type="ARBA" id="ARBA00023141"/>
    </source>
</evidence>
<dbReference type="AlphaFoldDB" id="A0A098EAI0"/>
<dbReference type="InterPro" id="IPR030960">
    <property type="entry name" value="DHQS/DOIS_N"/>
</dbReference>
<dbReference type="GO" id="GO:0008652">
    <property type="term" value="P:amino acid biosynthetic process"/>
    <property type="evidence" value="ECO:0007669"/>
    <property type="project" value="UniProtKB-KW"/>
</dbReference>
<dbReference type="PIRSF" id="PIRSF006655">
    <property type="entry name" value="DHQ_synth"/>
    <property type="match status" value="1"/>
</dbReference>
<evidence type="ECO:0000259" key="3">
    <source>
        <dbReference type="Pfam" id="PF01959"/>
    </source>
</evidence>
<dbReference type="Pfam" id="PF26558">
    <property type="entry name" value="DHQS_2nd"/>
    <property type="match status" value="1"/>
</dbReference>
<dbReference type="PANTHER" id="PTHR33563">
    <property type="match status" value="1"/>
</dbReference>
<keyword evidence="1" id="KW-0028">Amino-acid biosynthesis</keyword>
<gene>
    <name evidence="5" type="ORF">MSIBF_A2430001</name>
</gene>
<accession>A0A098EAI0</accession>
<evidence type="ECO:0000256" key="1">
    <source>
        <dbReference type="ARBA" id="ARBA00022605"/>
    </source>
</evidence>
<protein>
    <submittedName>
        <fullName evidence="5">3-dehydroquinate synthase</fullName>
        <ecNumber evidence="5">1.4.1.24</ecNumber>
    </submittedName>
</protein>
<keyword evidence="2" id="KW-0057">Aromatic amino acid biosynthesis</keyword>
<proteinExistence type="inferred from homology"/>
<dbReference type="EMBL" id="CCXY01000161">
    <property type="protein sequence ID" value="CEG12529.1"/>
    <property type="molecule type" value="Genomic_DNA"/>
</dbReference>
<dbReference type="Pfam" id="PF01959">
    <property type="entry name" value="DHQS"/>
    <property type="match status" value="1"/>
</dbReference>
<dbReference type="GO" id="GO:0009073">
    <property type="term" value="P:aromatic amino acid family biosynthetic process"/>
    <property type="evidence" value="ECO:0007669"/>
    <property type="project" value="UniProtKB-KW"/>
</dbReference>
<sequence length="361" mass="40722">MTKQIFIDLRGIEWNVKKRYITYAIEKNFDGIIDDSDDLEKIRKLGKINVISENLNSDYVLTSDPEILKRLDKKSVFYKRIENKDDEREVVFMKNFAEYFLIETSNWKVIPLENLISEIKSGIIVEVGNFDDAMTALSTLEKGCDGIAINTLDAMEIKKIADYVNETYKTTAAMPLTLVKIKTIKKLDMGDRVCIDTASMLKVGEGMLVGSQSNGLFLIHSETLESEYVNSRPFRVNAGAVGSYILCPGEKTKYLSEIKAGDEMLIVDLNGNTRKAYVVRVKIESRPLMLVEAVGKIEEDGVVEERTIKILLQNAETIRLVNKDGRPVSITELKVGDEILAYLEKGGRHFGTKVDETIIEK</sequence>
<dbReference type="PANTHER" id="PTHR33563:SF1">
    <property type="entry name" value="3-DEHYDROQUINATE SYNTHASE"/>
    <property type="match status" value="1"/>
</dbReference>
<dbReference type="EC" id="1.4.1.24" evidence="5"/>
<dbReference type="GO" id="GO:0102042">
    <property type="term" value="F:dehydroquinate synthase activity"/>
    <property type="evidence" value="ECO:0007669"/>
    <property type="project" value="UniProtKB-EC"/>
</dbReference>
<name>A0A098EAI0_9ZZZZ</name>
<dbReference type="GO" id="GO:0003856">
    <property type="term" value="F:3-dehydroquinate synthase activity"/>
    <property type="evidence" value="ECO:0007669"/>
    <property type="project" value="InterPro"/>
</dbReference>
<evidence type="ECO:0000313" key="5">
    <source>
        <dbReference type="EMBL" id="CEG12529.1"/>
    </source>
</evidence>